<evidence type="ECO:0000259" key="2">
    <source>
        <dbReference type="Pfam" id="PF14303"/>
    </source>
</evidence>
<dbReference type="OrthoDB" id="1225588at2759"/>
<organism evidence="3 4">
    <name type="scientific">Striga hermonthica</name>
    <name type="common">Purple witchweed</name>
    <name type="synonym">Buchnera hermonthica</name>
    <dbReference type="NCBI Taxonomy" id="68872"/>
    <lineage>
        <taxon>Eukaryota</taxon>
        <taxon>Viridiplantae</taxon>
        <taxon>Streptophyta</taxon>
        <taxon>Embryophyta</taxon>
        <taxon>Tracheophyta</taxon>
        <taxon>Spermatophyta</taxon>
        <taxon>Magnoliopsida</taxon>
        <taxon>eudicotyledons</taxon>
        <taxon>Gunneridae</taxon>
        <taxon>Pentapetalae</taxon>
        <taxon>asterids</taxon>
        <taxon>lamiids</taxon>
        <taxon>Lamiales</taxon>
        <taxon>Orobanchaceae</taxon>
        <taxon>Buchnereae</taxon>
        <taxon>Striga</taxon>
    </lineage>
</organism>
<keyword evidence="4" id="KW-1185">Reference proteome</keyword>
<accession>A0A9N7N6W1</accession>
<dbReference type="EMBL" id="CACSLK010024742">
    <property type="protein sequence ID" value="CAA0824417.1"/>
    <property type="molecule type" value="Genomic_DNA"/>
</dbReference>
<evidence type="ECO:0000313" key="3">
    <source>
        <dbReference type="EMBL" id="CAA0824417.1"/>
    </source>
</evidence>
<dbReference type="AlphaFoldDB" id="A0A9N7N6W1"/>
<feature type="compositionally biased region" description="Polar residues" evidence="1">
    <location>
        <begin position="7"/>
        <end position="19"/>
    </location>
</feature>
<feature type="compositionally biased region" description="Polar residues" evidence="1">
    <location>
        <begin position="42"/>
        <end position="86"/>
    </location>
</feature>
<dbReference type="Proteomes" id="UP001153555">
    <property type="component" value="Unassembled WGS sequence"/>
</dbReference>
<feature type="region of interest" description="Disordered" evidence="1">
    <location>
        <begin position="42"/>
        <end position="102"/>
    </location>
</feature>
<gene>
    <name evidence="3" type="ORF">SHERM_21363</name>
</gene>
<protein>
    <recommendedName>
        <fullName evidence="2">No apical meristem-associated C-terminal domain-containing protein</fullName>
    </recommendedName>
</protein>
<dbReference type="Pfam" id="PF14303">
    <property type="entry name" value="NAM-associated"/>
    <property type="match status" value="1"/>
</dbReference>
<sequence length="124" mass="14201">MERANILYSQNPKNKSNKSFKYEHVWNIMKDFTLFECTSTRRNTFSSQPQSDTQPESPISPNPELSNFSINLSDENASGGSSSQRPLGTKKSKFKRKQGEDVSAVIKTMKEENKKFREMIRSSV</sequence>
<feature type="non-terminal residue" evidence="3">
    <location>
        <position position="124"/>
    </location>
</feature>
<evidence type="ECO:0000313" key="4">
    <source>
        <dbReference type="Proteomes" id="UP001153555"/>
    </source>
</evidence>
<dbReference type="InterPro" id="IPR029466">
    <property type="entry name" value="NAM-associated_C"/>
</dbReference>
<feature type="domain" description="No apical meristem-associated C-terminal" evidence="2">
    <location>
        <begin position="18"/>
        <end position="118"/>
    </location>
</feature>
<reference evidence="3" key="1">
    <citation type="submission" date="2019-12" db="EMBL/GenBank/DDBJ databases">
        <authorList>
            <person name="Scholes J."/>
        </authorList>
    </citation>
    <scope>NUCLEOTIDE SEQUENCE</scope>
</reference>
<evidence type="ECO:0000256" key="1">
    <source>
        <dbReference type="SAM" id="MobiDB-lite"/>
    </source>
</evidence>
<name>A0A9N7N6W1_STRHE</name>
<feature type="region of interest" description="Disordered" evidence="1">
    <location>
        <begin position="1"/>
        <end position="20"/>
    </location>
</feature>
<proteinExistence type="predicted"/>
<comment type="caution">
    <text evidence="3">The sequence shown here is derived from an EMBL/GenBank/DDBJ whole genome shotgun (WGS) entry which is preliminary data.</text>
</comment>